<evidence type="ECO:0000313" key="1">
    <source>
        <dbReference type="EMBL" id="AER41529.1"/>
    </source>
</evidence>
<organism evidence="1 2">
    <name type="scientific">Epinotia aporema granulovirus</name>
    <dbReference type="NCBI Taxonomy" id="166056"/>
    <lineage>
        <taxon>Viruses</taxon>
        <taxon>Viruses incertae sedis</taxon>
        <taxon>Naldaviricetes</taxon>
        <taxon>Lefavirales</taxon>
        <taxon>Baculoviridae</taxon>
        <taxon>Betabaculovirus</taxon>
        <taxon>Betabaculovirus epaporemae</taxon>
    </lineage>
</organism>
<dbReference type="OrthoDB" id="17968at10239"/>
<evidence type="ECO:0000313" key="2">
    <source>
        <dbReference type="Proteomes" id="UP000201571"/>
    </source>
</evidence>
<keyword evidence="2" id="KW-1185">Reference proteome</keyword>
<evidence type="ECO:0008006" key="3">
    <source>
        <dbReference type="Google" id="ProtNLM"/>
    </source>
</evidence>
<dbReference type="GeneID" id="13842630"/>
<dbReference type="InterPro" id="IPR010594">
    <property type="entry name" value="AcMNPV_Ac75"/>
</dbReference>
<protein>
    <recommendedName>
        <fullName evidence="3">Ac75-like protein</fullName>
    </recommendedName>
</protein>
<dbReference type="RefSeq" id="YP_006908611.1">
    <property type="nucleotide sequence ID" value="NC_018875.1"/>
</dbReference>
<sequence length="149" mass="17942">MNFEFLKDLVNLNPIKTSYIANNLRTNFNFIVDEHVKDKEIDPAETTLLQKFYQILLLFTNNHLDQNALYNLFGQQLDLTKSQFYYMYKKMHQDAYLNHLIRRLIYILQDSLDVERVKKRLMNMMDEEEGYTNIATFLMRECNNAIKIK</sequence>
<proteinExistence type="predicted"/>
<dbReference type="Proteomes" id="UP000201571">
    <property type="component" value="Segment"/>
</dbReference>
<reference evidence="1 2" key="1">
    <citation type="journal article" date="2012" name="BMC Genomics">
        <title>Genome of Epinotia aporema granulovirus (EpapGV), a polyorganotropic fast killing betabaculovirus with a novel thymidylate kinase gene.</title>
        <authorList>
            <person name="Ferrelli M.L."/>
            <person name="Salvador R."/>
            <person name="Biedma M.E."/>
            <person name="Berretta M.F."/>
            <person name="Haase S."/>
            <person name="Sciocco-Cap A."/>
            <person name="Ghiringhelli P.D."/>
            <person name="Romanowski V."/>
        </authorList>
    </citation>
    <scope>NUCLEOTIDE SEQUENCE [LARGE SCALE GENOMIC DNA]</scope>
</reference>
<dbReference type="EMBL" id="JN408834">
    <property type="protein sequence ID" value="AER41529.1"/>
    <property type="molecule type" value="Genomic_DNA"/>
</dbReference>
<name>K4ER70_9BBAC</name>
<dbReference type="Pfam" id="PF06648">
    <property type="entry name" value="AcMNPV_Ac75"/>
    <property type="match status" value="1"/>
</dbReference>
<dbReference type="KEGG" id="vg:13842630"/>
<accession>K4ER70</accession>